<accession>A0ABR1JDR1</accession>
<feature type="compositionally biased region" description="Low complexity" evidence="1">
    <location>
        <begin position="321"/>
        <end position="334"/>
    </location>
</feature>
<reference evidence="2 3" key="1">
    <citation type="submission" date="2024-01" db="EMBL/GenBank/DDBJ databases">
        <title>A draft genome for the cacao thread blight pathogen Marasmiellus scandens.</title>
        <authorList>
            <person name="Baruah I.K."/>
            <person name="Leung J."/>
            <person name="Bukari Y."/>
            <person name="Amoako-Attah I."/>
            <person name="Meinhardt L.W."/>
            <person name="Bailey B.A."/>
            <person name="Cohen S.P."/>
        </authorList>
    </citation>
    <scope>NUCLEOTIDE SEQUENCE [LARGE SCALE GENOMIC DNA]</scope>
    <source>
        <strain evidence="2 3">GH-19</strain>
    </source>
</reference>
<proteinExistence type="predicted"/>
<protein>
    <recommendedName>
        <fullName evidence="4">Rap1 Myb domain-containing protein</fullName>
    </recommendedName>
</protein>
<comment type="caution">
    <text evidence="2">The sequence shown here is derived from an EMBL/GenBank/DDBJ whole genome shotgun (WGS) entry which is preliminary data.</text>
</comment>
<evidence type="ECO:0000313" key="2">
    <source>
        <dbReference type="EMBL" id="KAK7458092.1"/>
    </source>
</evidence>
<name>A0ABR1JDR1_9AGAR</name>
<feature type="region of interest" description="Disordered" evidence="1">
    <location>
        <begin position="103"/>
        <end position="153"/>
    </location>
</feature>
<evidence type="ECO:0008006" key="4">
    <source>
        <dbReference type="Google" id="ProtNLM"/>
    </source>
</evidence>
<dbReference type="EMBL" id="JBANRG010000018">
    <property type="protein sequence ID" value="KAK7458092.1"/>
    <property type="molecule type" value="Genomic_DNA"/>
</dbReference>
<feature type="compositionally biased region" description="Polar residues" evidence="1">
    <location>
        <begin position="103"/>
        <end position="145"/>
    </location>
</feature>
<feature type="region of interest" description="Disordered" evidence="1">
    <location>
        <begin position="239"/>
        <end position="418"/>
    </location>
</feature>
<feature type="compositionally biased region" description="Polar residues" evidence="1">
    <location>
        <begin position="208"/>
        <end position="227"/>
    </location>
</feature>
<gene>
    <name evidence="2" type="ORF">VKT23_009998</name>
</gene>
<sequence>MQTAVPATRYKPYTQEDDDRLVVYLATHNVRTGSSTPYKSIVLNEDGTSPWGAERTWAGWRSRYAHHKQSFDRKIEVYRRKHGIVVQSEPQPEPDLLLTMSNASLTKTPGPNGFSSPQNFHSASASPSSPTQNNAKTAAPQISNDTARRGPQLSSIVDKVIGANSSKMSHSRGDAFNSNGSPISPASPSSQPRNRRLPKSSGGLYSYPQATSLNRGSSTTNPSSDLEASNDMSALIETASTPTTPQALPARMARKRKHVLDHAPDSDVPGSPEHSGRVQDMFPSPNKSARMDKSDIERPEPLPFRSGSGMSPDSYPPRSPSPTSLASTPASLPANGESSQMSDEDDVQPSDYMAKVVPEEDVLSFGPESNTPIEISASNVVPVEADDQEDIGEDIDSEYEAEPRKSNAALSASGVGWGGLGHLLGL</sequence>
<dbReference type="Proteomes" id="UP001498398">
    <property type="component" value="Unassembled WGS sequence"/>
</dbReference>
<feature type="region of interest" description="Disordered" evidence="1">
    <location>
        <begin position="166"/>
        <end position="227"/>
    </location>
</feature>
<evidence type="ECO:0000256" key="1">
    <source>
        <dbReference type="SAM" id="MobiDB-lite"/>
    </source>
</evidence>
<feature type="compositionally biased region" description="Acidic residues" evidence="1">
    <location>
        <begin position="384"/>
        <end position="400"/>
    </location>
</feature>
<evidence type="ECO:0000313" key="3">
    <source>
        <dbReference type="Proteomes" id="UP001498398"/>
    </source>
</evidence>
<feature type="compositionally biased region" description="Polar residues" evidence="1">
    <location>
        <begin position="367"/>
        <end position="379"/>
    </location>
</feature>
<keyword evidence="3" id="KW-1185">Reference proteome</keyword>
<feature type="compositionally biased region" description="Low complexity" evidence="1">
    <location>
        <begin position="178"/>
        <end position="192"/>
    </location>
</feature>
<feature type="compositionally biased region" description="Basic and acidic residues" evidence="1">
    <location>
        <begin position="289"/>
        <end position="300"/>
    </location>
</feature>
<organism evidence="2 3">
    <name type="scientific">Marasmiellus scandens</name>
    <dbReference type="NCBI Taxonomy" id="2682957"/>
    <lineage>
        <taxon>Eukaryota</taxon>
        <taxon>Fungi</taxon>
        <taxon>Dikarya</taxon>
        <taxon>Basidiomycota</taxon>
        <taxon>Agaricomycotina</taxon>
        <taxon>Agaricomycetes</taxon>
        <taxon>Agaricomycetidae</taxon>
        <taxon>Agaricales</taxon>
        <taxon>Marasmiineae</taxon>
        <taxon>Omphalotaceae</taxon>
        <taxon>Marasmiellus</taxon>
    </lineage>
</organism>